<proteinExistence type="predicted"/>
<dbReference type="EMBL" id="QKWP01000606">
    <property type="protein sequence ID" value="RIB17423.1"/>
    <property type="molecule type" value="Genomic_DNA"/>
</dbReference>
<gene>
    <name evidence="1" type="ORF">C2G38_2187330</name>
</gene>
<dbReference type="Proteomes" id="UP000266673">
    <property type="component" value="Unassembled WGS sequence"/>
</dbReference>
<protein>
    <submittedName>
        <fullName evidence="1">Uncharacterized protein</fullName>
    </submittedName>
</protein>
<keyword evidence="2" id="KW-1185">Reference proteome</keyword>
<dbReference type="OrthoDB" id="2447036at2759"/>
<name>A0A397VBQ3_9GLOM</name>
<accession>A0A397VBQ3</accession>
<comment type="caution">
    <text evidence="1">The sequence shown here is derived from an EMBL/GenBank/DDBJ whole genome shotgun (WGS) entry which is preliminary data.</text>
</comment>
<organism evidence="1 2">
    <name type="scientific">Gigaspora rosea</name>
    <dbReference type="NCBI Taxonomy" id="44941"/>
    <lineage>
        <taxon>Eukaryota</taxon>
        <taxon>Fungi</taxon>
        <taxon>Fungi incertae sedis</taxon>
        <taxon>Mucoromycota</taxon>
        <taxon>Glomeromycotina</taxon>
        <taxon>Glomeromycetes</taxon>
        <taxon>Diversisporales</taxon>
        <taxon>Gigasporaceae</taxon>
        <taxon>Gigaspora</taxon>
    </lineage>
</organism>
<evidence type="ECO:0000313" key="2">
    <source>
        <dbReference type="Proteomes" id="UP000266673"/>
    </source>
</evidence>
<evidence type="ECO:0000313" key="1">
    <source>
        <dbReference type="EMBL" id="RIB17423.1"/>
    </source>
</evidence>
<dbReference type="AlphaFoldDB" id="A0A397VBQ3"/>
<sequence length="122" mass="13650">MQKKTYNIIDSDVFNDIQLSVLAPITKGSKDANSWGYTNFMEVTKFISVHQSISSGTSSSAYVEVQRLFSLLEKQKDAIGHIFNSQQIQVYAIGLDFQLDYLIPCIICWVAEPLDGTVHATL</sequence>
<dbReference type="STRING" id="44941.A0A397VBQ3"/>
<reference evidence="1 2" key="1">
    <citation type="submission" date="2018-06" db="EMBL/GenBank/DDBJ databases">
        <title>Comparative genomics reveals the genomic features of Rhizophagus irregularis, R. cerebriforme, R. diaphanum and Gigaspora rosea, and their symbiotic lifestyle signature.</title>
        <authorList>
            <person name="Morin E."/>
            <person name="San Clemente H."/>
            <person name="Chen E.C.H."/>
            <person name="De La Providencia I."/>
            <person name="Hainaut M."/>
            <person name="Kuo A."/>
            <person name="Kohler A."/>
            <person name="Murat C."/>
            <person name="Tang N."/>
            <person name="Roy S."/>
            <person name="Loubradou J."/>
            <person name="Henrissat B."/>
            <person name="Grigoriev I.V."/>
            <person name="Corradi N."/>
            <person name="Roux C."/>
            <person name="Martin F.M."/>
        </authorList>
    </citation>
    <scope>NUCLEOTIDE SEQUENCE [LARGE SCALE GENOMIC DNA]</scope>
    <source>
        <strain evidence="1 2">DAOM 194757</strain>
    </source>
</reference>